<name>A0A1G7YC09_9BURK</name>
<sequence length="55" mass="5665">MRAHPARFFHAFLFGGLAVSVLAIAGLVASAAMAERAPGHVVRPAMHVGAVALDK</sequence>
<evidence type="ECO:0000313" key="2">
    <source>
        <dbReference type="Proteomes" id="UP000199706"/>
    </source>
</evidence>
<proteinExistence type="predicted"/>
<reference evidence="1 2" key="1">
    <citation type="submission" date="2016-10" db="EMBL/GenBank/DDBJ databases">
        <authorList>
            <person name="de Groot N.N."/>
        </authorList>
    </citation>
    <scope>NUCLEOTIDE SEQUENCE [LARGE SCALE GENOMIC DNA]</scope>
    <source>
        <strain evidence="1 2">LMG 2247</strain>
    </source>
</reference>
<dbReference type="EMBL" id="FNCJ01000006">
    <property type="protein sequence ID" value="SDG93905.1"/>
    <property type="molecule type" value="Genomic_DNA"/>
</dbReference>
<dbReference type="AlphaFoldDB" id="A0A1G7YC09"/>
<protein>
    <submittedName>
        <fullName evidence="1">Uncharacterized protein</fullName>
    </submittedName>
</protein>
<organism evidence="1 2">
    <name type="scientific">Paraburkholderia phenazinium</name>
    <dbReference type="NCBI Taxonomy" id="60549"/>
    <lineage>
        <taxon>Bacteria</taxon>
        <taxon>Pseudomonadati</taxon>
        <taxon>Pseudomonadota</taxon>
        <taxon>Betaproteobacteria</taxon>
        <taxon>Burkholderiales</taxon>
        <taxon>Burkholderiaceae</taxon>
        <taxon>Paraburkholderia</taxon>
    </lineage>
</organism>
<dbReference type="Proteomes" id="UP000199706">
    <property type="component" value="Unassembled WGS sequence"/>
</dbReference>
<accession>A0A1G7YC09</accession>
<evidence type="ECO:0000313" key="1">
    <source>
        <dbReference type="EMBL" id="SDG93905.1"/>
    </source>
</evidence>
<dbReference type="RefSeq" id="WP_176860749.1">
    <property type="nucleotide sequence ID" value="NZ_FNCJ01000006.1"/>
</dbReference>
<gene>
    <name evidence="1" type="ORF">SAMN05216466_106121</name>
</gene>